<feature type="compositionally biased region" description="Polar residues" evidence="1">
    <location>
        <begin position="799"/>
        <end position="810"/>
    </location>
</feature>
<evidence type="ECO:0000313" key="3">
    <source>
        <dbReference type="EMBL" id="GEU67457.1"/>
    </source>
</evidence>
<dbReference type="InterPro" id="IPR041577">
    <property type="entry name" value="RT_RNaseH_2"/>
</dbReference>
<sequence>MVFKIDFAKAYDSIRWDYLEEVLHSFGFGPKWRLWIRGCLNSSMASILVNESPTTKFHFHRGLKQRDPLVPYLFILVMESLHLSFSRVIDIGIFTRVRIDPSIMISHLFYADDVVFIGLAINIKKSHLLGVGVPSHFVNEAADLLGCSVMKTPFKYLGITVGGSTSLVKIWDETINKLKLRLSNWKLKTLSIGGRFTLIKSVLGSTPIYNMSLYKVPKTVFNAMESIRRNFFNGIQDRDKKISWIKWDKVLASKDHGGLGVSSFYALNRALLLKWVWWFLSRDNSLWFRAIHAIHGSQEQGLSAAFSSNWNSIIKEVKVLYTQGIDFTSHCKIKVGNGRSTSFWKDLWIGDTRLCHKFPRLFALDVNKEGTVASKLSVPLSSLFRRDVRGGAESEQLSQCLNILGSVVLSNSKDRYFWDLNGDGEFRVKDIRLLLDDTFLPKDDSPTKWVKSIPNKINIFVWKVSLDRLPTRHNLVQRGVPVPSLSCPNCNNAQEDLAHILFSCDLASRVTRLFGGRNTKKKQDNSLPDQTMDLCTIGNEVKNDSSNVEQNSVTFPRSMDTLGETRKYVNFGTLLAPTGNGADVAISKESGWSNYARAMVKLQVDVELKDTIVVDVLKFAGGGHILDECPKKIVSDVLKNPRQAIRGGVVGSKTLPEAFGSPTTTPLGKMINDLERQMLDEKLVLVGADGKPLKRVNDSVITNYDSEVEEVFNETLVSELVNILNDKDEGEETLDEYNRGPKRGDRPRTMVGQNVNPRGYGERLSYWPKAEITNFVGNLDIEMAAKTKVGFKSSNIESLSNYGSRPNQIQSTIPSTTTTTSSLKASRSRVDKNKENQAVNSNPYARSTGAKCFRFSEMGHRSNVCPKRTTYYSIESGNDRVISDNAFQEEDELEYAESLDGEAEQVTYFIQRTLYTPKVSDSSQKNKIFRTKCLVKEKICSIIIDGGSCENLVSKAFVKAFKLPTEPHPSPYQIWWIKKGLALKVTEICKLPLAIGKHYNELVTCDVVDMEACHVLLGRPWQHDVDSTHQVVKPLLAEFDKTMADDTPDTLPPLRNIQHQIDLVLEASLLNLPHYRMSPKESENLREKIEELMAVGGCALIVKLSAKSWSFVRNFSSIVAPITNCLKRGLFHWTKKVEESFKIIKKKLKTAPILYLPNFDKVFELEFDACGIGIGAVLSQEGSRIESENNSLKNTLNKSVNETQMQMQKGKVDIGKESDVGFVITGSNRTKSDKPDISSRSGNYITHDVDADTRPVNDQEPFVELENVDINTTPSLTNISNRLGRLDYGQTEFERLKEDYICISMFY</sequence>
<dbReference type="InterPro" id="IPR043502">
    <property type="entry name" value="DNA/RNA_pol_sf"/>
</dbReference>
<keyword evidence="3" id="KW-0548">Nucleotidyltransferase</keyword>
<dbReference type="Pfam" id="PF00078">
    <property type="entry name" value="RVT_1"/>
    <property type="match status" value="1"/>
</dbReference>
<dbReference type="InterPro" id="IPR000477">
    <property type="entry name" value="RT_dom"/>
</dbReference>
<comment type="caution">
    <text evidence="3">The sequence shown here is derived from an EMBL/GenBank/DDBJ whole genome shotgun (WGS) entry which is preliminary data.</text>
</comment>
<reference evidence="3" key="1">
    <citation type="journal article" date="2019" name="Sci. Rep.">
        <title>Draft genome of Tanacetum cinerariifolium, the natural source of mosquito coil.</title>
        <authorList>
            <person name="Yamashiro T."/>
            <person name="Shiraishi A."/>
            <person name="Satake H."/>
            <person name="Nakayama K."/>
        </authorList>
    </citation>
    <scope>NUCLEOTIDE SEQUENCE</scope>
</reference>
<keyword evidence="3" id="KW-0808">Transferase</keyword>
<evidence type="ECO:0000259" key="2">
    <source>
        <dbReference type="PROSITE" id="PS50878"/>
    </source>
</evidence>
<name>A0A6L2M2Q3_TANCI</name>
<dbReference type="Pfam" id="PF13966">
    <property type="entry name" value="zf-RVT"/>
    <property type="match status" value="1"/>
</dbReference>
<dbReference type="InterPro" id="IPR043128">
    <property type="entry name" value="Rev_trsase/Diguanyl_cyclase"/>
</dbReference>
<feature type="compositionally biased region" description="Basic and acidic residues" evidence="1">
    <location>
        <begin position="736"/>
        <end position="748"/>
    </location>
</feature>
<dbReference type="CDD" id="cd00303">
    <property type="entry name" value="retropepsin_like"/>
    <property type="match status" value="1"/>
</dbReference>
<proteinExistence type="predicted"/>
<accession>A0A6L2M2Q3</accession>
<dbReference type="EMBL" id="BKCJ010005568">
    <property type="protein sequence ID" value="GEU67457.1"/>
    <property type="molecule type" value="Genomic_DNA"/>
</dbReference>
<keyword evidence="3" id="KW-0695">RNA-directed DNA polymerase</keyword>
<dbReference type="GO" id="GO:0003964">
    <property type="term" value="F:RNA-directed DNA polymerase activity"/>
    <property type="evidence" value="ECO:0007669"/>
    <property type="project" value="UniProtKB-KW"/>
</dbReference>
<dbReference type="PROSITE" id="PS50878">
    <property type="entry name" value="RT_POL"/>
    <property type="match status" value="1"/>
</dbReference>
<gene>
    <name evidence="3" type="ORF">Tci_039435</name>
</gene>
<dbReference type="Gene3D" id="2.40.70.10">
    <property type="entry name" value="Acid Proteases"/>
    <property type="match status" value="1"/>
</dbReference>
<dbReference type="PANTHER" id="PTHR35046">
    <property type="entry name" value="ZINC KNUCKLE (CCHC-TYPE) FAMILY PROTEIN"/>
    <property type="match status" value="1"/>
</dbReference>
<dbReference type="PANTHER" id="PTHR35046:SF9">
    <property type="entry name" value="RNA-DIRECTED DNA POLYMERASE"/>
    <property type="match status" value="1"/>
</dbReference>
<evidence type="ECO:0000256" key="1">
    <source>
        <dbReference type="SAM" id="MobiDB-lite"/>
    </source>
</evidence>
<protein>
    <submittedName>
        <fullName evidence="3">RNA-directed DNA polymerase, eukaryota, reverse transcriptase zinc-binding domain protein</fullName>
    </submittedName>
</protein>
<feature type="region of interest" description="Disordered" evidence="1">
    <location>
        <begin position="730"/>
        <end position="756"/>
    </location>
</feature>
<feature type="compositionally biased region" description="Low complexity" evidence="1">
    <location>
        <begin position="811"/>
        <end position="825"/>
    </location>
</feature>
<dbReference type="SUPFAM" id="SSF56672">
    <property type="entry name" value="DNA/RNA polymerases"/>
    <property type="match status" value="1"/>
</dbReference>
<dbReference type="InterPro" id="IPR026960">
    <property type="entry name" value="RVT-Znf"/>
</dbReference>
<dbReference type="InterPro" id="IPR021109">
    <property type="entry name" value="Peptidase_aspartic_dom_sf"/>
</dbReference>
<organism evidence="3">
    <name type="scientific">Tanacetum cinerariifolium</name>
    <name type="common">Dalmatian daisy</name>
    <name type="synonym">Chrysanthemum cinerariifolium</name>
    <dbReference type="NCBI Taxonomy" id="118510"/>
    <lineage>
        <taxon>Eukaryota</taxon>
        <taxon>Viridiplantae</taxon>
        <taxon>Streptophyta</taxon>
        <taxon>Embryophyta</taxon>
        <taxon>Tracheophyta</taxon>
        <taxon>Spermatophyta</taxon>
        <taxon>Magnoliopsida</taxon>
        <taxon>eudicotyledons</taxon>
        <taxon>Gunneridae</taxon>
        <taxon>Pentapetalae</taxon>
        <taxon>asterids</taxon>
        <taxon>campanulids</taxon>
        <taxon>Asterales</taxon>
        <taxon>Asteraceae</taxon>
        <taxon>Asteroideae</taxon>
        <taxon>Anthemideae</taxon>
        <taxon>Anthemidinae</taxon>
        <taxon>Tanacetum</taxon>
    </lineage>
</organism>
<dbReference type="Gene3D" id="3.30.70.270">
    <property type="match status" value="1"/>
</dbReference>
<feature type="domain" description="Reverse transcriptase" evidence="2">
    <location>
        <begin position="1"/>
        <end position="161"/>
    </location>
</feature>
<feature type="region of interest" description="Disordered" evidence="1">
    <location>
        <begin position="799"/>
        <end position="843"/>
    </location>
</feature>
<dbReference type="Pfam" id="PF17919">
    <property type="entry name" value="RT_RNaseH_2"/>
    <property type="match status" value="1"/>
</dbReference>